<dbReference type="Proteomes" id="UP000020467">
    <property type="component" value="Unassembled WGS sequence"/>
</dbReference>
<dbReference type="InterPro" id="IPR052337">
    <property type="entry name" value="SAT4-like"/>
</dbReference>
<protein>
    <recommendedName>
        <fullName evidence="7">Rhodopsin domain-containing protein</fullName>
    </recommendedName>
</protein>
<evidence type="ECO:0000256" key="4">
    <source>
        <dbReference type="ARBA" id="ARBA00023136"/>
    </source>
</evidence>
<evidence type="ECO:0000313" key="8">
    <source>
        <dbReference type="EMBL" id="EXF73550.1"/>
    </source>
</evidence>
<feature type="transmembrane region" description="Helical" evidence="6">
    <location>
        <begin position="121"/>
        <end position="145"/>
    </location>
</feature>
<comment type="caution">
    <text evidence="8">The sequence shown here is derived from an EMBL/GenBank/DDBJ whole genome shotgun (WGS) entry which is preliminary data.</text>
</comment>
<dbReference type="GO" id="GO:0016020">
    <property type="term" value="C:membrane"/>
    <property type="evidence" value="ECO:0007669"/>
    <property type="project" value="UniProtKB-SubCell"/>
</dbReference>
<feature type="domain" description="Rhodopsin" evidence="7">
    <location>
        <begin position="41"/>
        <end position="301"/>
    </location>
</feature>
<evidence type="ECO:0000256" key="1">
    <source>
        <dbReference type="ARBA" id="ARBA00004141"/>
    </source>
</evidence>
<keyword evidence="9" id="KW-1185">Reference proteome</keyword>
<organism evidence="8 9">
    <name type="scientific">Colletotrichum fioriniae PJ7</name>
    <dbReference type="NCBI Taxonomy" id="1445577"/>
    <lineage>
        <taxon>Eukaryota</taxon>
        <taxon>Fungi</taxon>
        <taxon>Dikarya</taxon>
        <taxon>Ascomycota</taxon>
        <taxon>Pezizomycotina</taxon>
        <taxon>Sordariomycetes</taxon>
        <taxon>Hypocreomycetidae</taxon>
        <taxon>Glomerellales</taxon>
        <taxon>Glomerellaceae</taxon>
        <taxon>Colletotrichum</taxon>
        <taxon>Colletotrichum acutatum species complex</taxon>
    </lineage>
</organism>
<feature type="transmembrane region" description="Helical" evidence="6">
    <location>
        <begin position="20"/>
        <end position="45"/>
    </location>
</feature>
<accession>A0A010QA17</accession>
<sequence>MAPKPFDEMEVNWITKPDLLGMATLGITICLGSISVVVFILRLWARHKTRATGIDDYLMGIGVAIYLACCVFTSIAVYAGMGTMDGRLHEWNMVAGIKVSLHSLFYNSDPSQHTNGSVEQWLVFFQITYAWSLPFIKASICFTVFRITNRRRYRTVLWAVMISSGLSTTVGFIAVVAVCRPVEYTWDKSVDGQCAPQNIITTISYMISVLAIVTDWTCAIVPTVVVWGLQMKSRVKVSVCAVLALGAIASAATIVRLPYLQYYNQVENYLHNIANIVLWSILECGIGIIAGSLPSLRRLLKFWLDKSSKGSYNNTGSNDLNAISGRQVGGNGVRMNNLSGRGMTVSNCQSGPHDNWVQLDDDSDSQKHIIMKTQEVTIQYERDGQSRGN</sequence>
<dbReference type="KEGG" id="cfj:CFIO01_02842"/>
<reference evidence="8 9" key="1">
    <citation type="submission" date="2014-02" db="EMBL/GenBank/DDBJ databases">
        <title>The genome sequence of Colletotrichum fioriniae PJ7.</title>
        <authorList>
            <person name="Baroncelli R."/>
            <person name="Thon M.R."/>
        </authorList>
    </citation>
    <scope>NUCLEOTIDE SEQUENCE [LARGE SCALE GENOMIC DNA]</scope>
    <source>
        <strain evidence="8 9">PJ7</strain>
    </source>
</reference>
<feature type="transmembrane region" description="Helical" evidence="6">
    <location>
        <begin position="157"/>
        <end position="178"/>
    </location>
</feature>
<keyword evidence="2 6" id="KW-0812">Transmembrane</keyword>
<comment type="subcellular location">
    <subcellularLocation>
        <location evidence="1">Membrane</location>
        <topology evidence="1">Multi-pass membrane protein</topology>
    </subcellularLocation>
</comment>
<dbReference type="InterPro" id="IPR049326">
    <property type="entry name" value="Rhodopsin_dom_fungi"/>
</dbReference>
<dbReference type="PANTHER" id="PTHR33048">
    <property type="entry name" value="PTH11-LIKE INTEGRAL MEMBRANE PROTEIN (AFU_ORTHOLOGUE AFUA_5G11245)"/>
    <property type="match status" value="1"/>
</dbReference>
<evidence type="ECO:0000256" key="5">
    <source>
        <dbReference type="ARBA" id="ARBA00038359"/>
    </source>
</evidence>
<gene>
    <name evidence="8" type="ORF">CFIO01_02842</name>
</gene>
<dbReference type="EMBL" id="JARH01001052">
    <property type="protein sequence ID" value="EXF73550.1"/>
    <property type="molecule type" value="Genomic_DNA"/>
</dbReference>
<evidence type="ECO:0000256" key="6">
    <source>
        <dbReference type="SAM" id="Phobius"/>
    </source>
</evidence>
<dbReference type="eggNOG" id="ENOG502RS84">
    <property type="taxonomic scope" value="Eukaryota"/>
</dbReference>
<feature type="transmembrane region" description="Helical" evidence="6">
    <location>
        <begin position="237"/>
        <end position="256"/>
    </location>
</feature>
<feature type="transmembrane region" description="Helical" evidence="6">
    <location>
        <begin position="57"/>
        <end position="81"/>
    </location>
</feature>
<dbReference type="HOGENOM" id="CLU_028200_3_1_1"/>
<proteinExistence type="inferred from homology"/>
<feature type="transmembrane region" description="Helical" evidence="6">
    <location>
        <begin position="198"/>
        <end position="225"/>
    </location>
</feature>
<dbReference type="OrthoDB" id="3897607at2759"/>
<evidence type="ECO:0000256" key="3">
    <source>
        <dbReference type="ARBA" id="ARBA00022989"/>
    </source>
</evidence>
<evidence type="ECO:0000259" key="7">
    <source>
        <dbReference type="Pfam" id="PF20684"/>
    </source>
</evidence>
<keyword evidence="4 6" id="KW-0472">Membrane</keyword>
<dbReference type="Pfam" id="PF20684">
    <property type="entry name" value="Fung_rhodopsin"/>
    <property type="match status" value="1"/>
</dbReference>
<dbReference type="AlphaFoldDB" id="A0A010QA17"/>
<name>A0A010QA17_9PEZI</name>
<keyword evidence="3 6" id="KW-1133">Transmembrane helix</keyword>
<feature type="transmembrane region" description="Helical" evidence="6">
    <location>
        <begin position="276"/>
        <end position="296"/>
    </location>
</feature>
<evidence type="ECO:0000313" key="9">
    <source>
        <dbReference type="Proteomes" id="UP000020467"/>
    </source>
</evidence>
<comment type="similarity">
    <text evidence="5">Belongs to the SAT4 family.</text>
</comment>
<evidence type="ECO:0000256" key="2">
    <source>
        <dbReference type="ARBA" id="ARBA00022692"/>
    </source>
</evidence>
<dbReference type="PANTHER" id="PTHR33048:SF96">
    <property type="entry name" value="INTEGRAL MEMBRANE PROTEIN"/>
    <property type="match status" value="1"/>
</dbReference>